<accession>A0A1W6LL48</accession>
<proteinExistence type="predicted"/>
<dbReference type="InterPro" id="IPR002105">
    <property type="entry name" value="Dockerin_1_rpt"/>
</dbReference>
<dbReference type="SUPFAM" id="SSF49899">
    <property type="entry name" value="Concanavalin A-like lectins/glucanases"/>
    <property type="match status" value="1"/>
</dbReference>
<dbReference type="GO" id="GO:0004553">
    <property type="term" value="F:hydrolase activity, hydrolyzing O-glycosyl compounds"/>
    <property type="evidence" value="ECO:0007669"/>
    <property type="project" value="InterPro"/>
</dbReference>
<evidence type="ECO:0000256" key="1">
    <source>
        <dbReference type="SAM" id="SignalP"/>
    </source>
</evidence>
<organism evidence="3 4">
    <name type="scientific">Sedimentisphaera salicampi</name>
    <dbReference type="NCBI Taxonomy" id="1941349"/>
    <lineage>
        <taxon>Bacteria</taxon>
        <taxon>Pseudomonadati</taxon>
        <taxon>Planctomycetota</taxon>
        <taxon>Phycisphaerae</taxon>
        <taxon>Sedimentisphaerales</taxon>
        <taxon>Sedimentisphaeraceae</taxon>
        <taxon>Sedimentisphaera</taxon>
    </lineage>
</organism>
<keyword evidence="1" id="KW-0732">Signal</keyword>
<feature type="chain" id="PRO_5012732495" evidence="1">
    <location>
        <begin position="28"/>
        <end position="795"/>
    </location>
</feature>
<dbReference type="AlphaFoldDB" id="A0A1W6LL48"/>
<keyword evidence="3" id="KW-0378">Hydrolase</keyword>
<evidence type="ECO:0000259" key="2">
    <source>
        <dbReference type="Pfam" id="PF11790"/>
    </source>
</evidence>
<dbReference type="Proteomes" id="UP000193334">
    <property type="component" value="Chromosome"/>
</dbReference>
<dbReference type="InterPro" id="IPR036439">
    <property type="entry name" value="Dockerin_dom_sf"/>
</dbReference>
<dbReference type="Pfam" id="PF00404">
    <property type="entry name" value="Dockerin_1"/>
    <property type="match status" value="1"/>
</dbReference>
<dbReference type="PANTHER" id="PTHR34154:SF3">
    <property type="entry name" value="ALKALI-SENSITIVE LINKAGE PROTEIN 1"/>
    <property type="match status" value="1"/>
</dbReference>
<keyword evidence="4" id="KW-1185">Reference proteome</keyword>
<dbReference type="Gene3D" id="1.10.1330.10">
    <property type="entry name" value="Dockerin domain"/>
    <property type="match status" value="1"/>
</dbReference>
<evidence type="ECO:0000313" key="3">
    <source>
        <dbReference type="EMBL" id="ARN56499.1"/>
    </source>
</evidence>
<dbReference type="KEGG" id="pbp:STSP1_00881"/>
<dbReference type="STRING" id="1941349.STSP1_00881"/>
<dbReference type="InterPro" id="IPR017853">
    <property type="entry name" value="GH"/>
</dbReference>
<dbReference type="InterPro" id="IPR013320">
    <property type="entry name" value="ConA-like_dom_sf"/>
</dbReference>
<dbReference type="EMBL" id="CP021023">
    <property type="protein sequence ID" value="ARN56499.1"/>
    <property type="molecule type" value="Genomic_DNA"/>
</dbReference>
<feature type="signal peptide" evidence="1">
    <location>
        <begin position="1"/>
        <end position="27"/>
    </location>
</feature>
<dbReference type="SUPFAM" id="SSF51445">
    <property type="entry name" value="(Trans)glycosidases"/>
    <property type="match status" value="1"/>
</dbReference>
<dbReference type="Pfam" id="PF11790">
    <property type="entry name" value="Glyco_hydro_cc"/>
    <property type="match status" value="1"/>
</dbReference>
<dbReference type="Gene3D" id="3.20.20.80">
    <property type="entry name" value="Glycosidases"/>
    <property type="match status" value="1"/>
</dbReference>
<dbReference type="RefSeq" id="WP_085755187.1">
    <property type="nucleotide sequence ID" value="NZ_CP021023.1"/>
</dbReference>
<dbReference type="Gene3D" id="2.60.120.200">
    <property type="match status" value="1"/>
</dbReference>
<dbReference type="InterPro" id="IPR053183">
    <property type="entry name" value="ASL1"/>
</dbReference>
<sequence precursor="true">MIAMFSFRKVMCILITLAAGISANALQASTFFKSNDLIIPNQIQTTGELTAAVNCGNSANPVTIAGISFSTDTGNITSGGGDFENATKYTASLSDPSDPNGLNFVSTGIKSGWNGFIEIALSELEPGETYRLQAITGPSWSWCGQELILPVDEDSSGQLDSTFLNGSTGATADLLGGIWRCRNESETIRINFSDHDGSTGQLLGYVLHKLTNNGSGLALKIYSEPGLYGDSCEIDTFDIYSGSDIPAGMDNQAASILLKKGHQAVLGVNEDGTGGSRCYTAYATDLIVNLPAELAGDVSFVRVLEVNYLGKKGVCTGRDSPVNQQWFYNWGSGSSSSPEYEFVPMSWGKNGADEMSDIDYYASKPYVTHLLGFNEVDNCEGQSGQWYNMCDQTVSIQYFSNLQMAGLRLGSPACRENAVFTWLPYFADLAEQQDIRMDFIGVHWYDWGSNPSVNTNPDPANVFRRFKHYLNRVHKLYKKPIWITEFNANKFRERPIQDGFLQLALPYLEKLGYIERYSYFEPNGGFGTFVEDGELTSTGLIYRNQPTRPNQANNSLPLGWDNRDIGSPAESGVCYYSEGIYTVCGGGDDIWGSSDNFHYASFDAEGDGFITAKVESMVNTSDWAKAGVMVRQGLTSDSKHAMMACTAGQGASFQYREQQAGESDSVKDASASSTGWLRIEKDGNVLTGWYSSDGSDWRVVGSKTIDIAGGFKVGLCATAHDDSKLTDVIFSNVHSNWDKSVCDIDSDLEISLADLSLFSSEWLASSSSERKTRCDFNTDSSIDMLDLSVFAENWK</sequence>
<dbReference type="PANTHER" id="PTHR34154">
    <property type="entry name" value="ALKALI-SENSITIVE LINKAGE PROTEIN 1"/>
    <property type="match status" value="1"/>
</dbReference>
<feature type="domain" description="Asl1-like glycosyl hydrolase catalytic" evidence="2">
    <location>
        <begin position="320"/>
        <end position="542"/>
    </location>
</feature>
<dbReference type="GO" id="GO:0000272">
    <property type="term" value="P:polysaccharide catabolic process"/>
    <property type="evidence" value="ECO:0007669"/>
    <property type="project" value="InterPro"/>
</dbReference>
<protein>
    <submittedName>
        <fullName evidence="3">Glycosyl hydrolase catalytic core</fullName>
    </submittedName>
</protein>
<dbReference type="InterPro" id="IPR024655">
    <property type="entry name" value="Asl1_glyco_hydro_catalytic"/>
</dbReference>
<gene>
    <name evidence="3" type="ORF">STSP1_00881</name>
</gene>
<reference evidence="4" key="1">
    <citation type="submission" date="2017-04" db="EMBL/GenBank/DDBJ databases">
        <title>Comparative genomics and description of representatives of a novel lineage of planctomycetes thriving in anoxic sediments.</title>
        <authorList>
            <person name="Spring S."/>
            <person name="Bunk B."/>
            <person name="Sproer C."/>
        </authorList>
    </citation>
    <scope>NUCLEOTIDE SEQUENCE [LARGE SCALE GENOMIC DNA]</scope>
    <source>
        <strain evidence="4">ST-PulAB-D4</strain>
    </source>
</reference>
<name>A0A1W6LL48_9BACT</name>
<evidence type="ECO:0000313" key="4">
    <source>
        <dbReference type="Proteomes" id="UP000193334"/>
    </source>
</evidence>
<dbReference type="GO" id="GO:0071966">
    <property type="term" value="P:fungal-type cell wall polysaccharide metabolic process"/>
    <property type="evidence" value="ECO:0007669"/>
    <property type="project" value="TreeGrafter"/>
</dbReference>